<gene>
    <name evidence="3" type="ORF">OHB35_41225</name>
</gene>
<feature type="transmembrane region" description="Helical" evidence="2">
    <location>
        <begin position="578"/>
        <end position="599"/>
    </location>
</feature>
<feature type="transmembrane region" description="Helical" evidence="2">
    <location>
        <begin position="230"/>
        <end position="250"/>
    </location>
</feature>
<feature type="transmembrane region" description="Helical" evidence="2">
    <location>
        <begin position="257"/>
        <end position="279"/>
    </location>
</feature>
<feature type="transmembrane region" description="Helical" evidence="2">
    <location>
        <begin position="474"/>
        <end position="494"/>
    </location>
</feature>
<feature type="transmembrane region" description="Helical" evidence="2">
    <location>
        <begin position="654"/>
        <end position="671"/>
    </location>
</feature>
<protein>
    <recommendedName>
        <fullName evidence="5">Integral membrane protein</fullName>
    </recommendedName>
</protein>
<feature type="transmembrane region" description="Helical" evidence="2">
    <location>
        <begin position="552"/>
        <end position="571"/>
    </location>
</feature>
<feature type="transmembrane region" description="Helical" evidence="2">
    <location>
        <begin position="806"/>
        <end position="826"/>
    </location>
</feature>
<feature type="transmembrane region" description="Helical" evidence="2">
    <location>
        <begin position="93"/>
        <end position="114"/>
    </location>
</feature>
<dbReference type="Proteomes" id="UP001340816">
    <property type="component" value="Chromosome"/>
</dbReference>
<dbReference type="EMBL" id="CP109135">
    <property type="protein sequence ID" value="WSD19155.1"/>
    <property type="molecule type" value="Genomic_DNA"/>
</dbReference>
<keyword evidence="2" id="KW-0812">Transmembrane</keyword>
<proteinExistence type="predicted"/>
<sequence length="844" mass="86456">MPYGVTRTTLRSMTNIPPPAEELRILDHELRQLDARRTQLLARRSWLLGVLRSAEAPAPAWGPARASAQTPAVWAAPAPHPRRPEATAPGVQNVLLVLGGVLLTVAAIAFTLVSWGHLGIAGRAAVLGAVTFAALAAPVPLLKRGLRSTAESVAGLGLVLTVLDAYALHEVALPEVDGTGYAAAATALLAVLWAAYGRSLGTLRLPLPAAMATAQLPLLLWVVAVDAGHHTITAALLVTAAFDTVVALSVPVRSVRVVATVGAYGTGAWGVLAAGWLSWEATGPSAATRAAALLALAAAIALGAAWRAPAAQAASGLALTGGLITVAAAGGVLRSVLPDAWTVPGHLLCGVALLAVRGTWLPESVHRGLRWSSASVQALAVAWALPLVTVVLVGPVGWAERVWSGAPSDARDAVTVSTPWPSNTETAPLVLAAVAAVLVLTFRGGPHRSVALSGALGLAWAAVLVLPATLELPYLASLLMLGVTTAATLTAAAYSRHAHVSDDGPTSPAEPPAPTSAAAQTNTRPSPITLTTLGLALLTSLHLVALSLAAEAATLAVLGGLTVLFAAVAVWQKHEIRAVSAAASLAYATALACATGASLDWQPHHIALLVLLVPATGALLAARLKDSTSTLSVEITGAVAALLAIDLAAMEPPVLALVLALCGVIAAGTAVRPDRRRVGYAAAALFVLATWVRLASWEVGSPEAYTLPVTVPALVVGFVRRRRDPGTSSWTAYGPGLSVTLLPSLLAAWGDLDWPRPLLLGSAALLVTLVGARQRLQALLVLGGGTLALVALHELAPYIAQAMGAVPRWVPPALAGLLLLALGATYEQRLRDARRVREVLGRMH</sequence>
<keyword evidence="2" id="KW-1133">Transmembrane helix</keyword>
<evidence type="ECO:0000256" key="2">
    <source>
        <dbReference type="SAM" id="Phobius"/>
    </source>
</evidence>
<feature type="transmembrane region" description="Helical" evidence="2">
    <location>
        <begin position="120"/>
        <end position="141"/>
    </location>
</feature>
<feature type="transmembrane region" description="Helical" evidence="2">
    <location>
        <begin position="374"/>
        <end position="398"/>
    </location>
</feature>
<reference evidence="3 4" key="1">
    <citation type="submission" date="2022-10" db="EMBL/GenBank/DDBJ databases">
        <title>The complete genomes of actinobacterial strains from the NBC collection.</title>
        <authorList>
            <person name="Joergensen T.S."/>
            <person name="Alvarez Arevalo M."/>
            <person name="Sterndorff E.B."/>
            <person name="Faurdal D."/>
            <person name="Vuksanovic O."/>
            <person name="Mourched A.-S."/>
            <person name="Charusanti P."/>
            <person name="Shaw S."/>
            <person name="Blin K."/>
            <person name="Weber T."/>
        </authorList>
    </citation>
    <scope>NUCLEOTIDE SEQUENCE [LARGE SCALE GENOMIC DNA]</scope>
    <source>
        <strain evidence="3 4">NBC 01752</strain>
    </source>
</reference>
<evidence type="ECO:0008006" key="5">
    <source>
        <dbReference type="Google" id="ProtNLM"/>
    </source>
</evidence>
<feature type="transmembrane region" description="Helical" evidence="2">
    <location>
        <begin position="343"/>
        <end position="362"/>
    </location>
</feature>
<feature type="transmembrane region" description="Helical" evidence="2">
    <location>
        <begin position="426"/>
        <end position="442"/>
    </location>
</feature>
<keyword evidence="2" id="KW-0472">Membrane</keyword>
<feature type="transmembrane region" description="Helical" evidence="2">
    <location>
        <begin position="631"/>
        <end position="648"/>
    </location>
</feature>
<feature type="transmembrane region" description="Helical" evidence="2">
    <location>
        <begin position="449"/>
        <end position="468"/>
    </location>
</feature>
<dbReference type="InterPro" id="IPR058062">
    <property type="entry name" value="SCO7613_C"/>
</dbReference>
<keyword evidence="4" id="KW-1185">Reference proteome</keyword>
<feature type="transmembrane region" description="Helical" evidence="2">
    <location>
        <begin position="178"/>
        <end position="196"/>
    </location>
</feature>
<feature type="transmembrane region" description="Helical" evidence="2">
    <location>
        <begin position="203"/>
        <end position="224"/>
    </location>
</feature>
<feature type="transmembrane region" description="Helical" evidence="2">
    <location>
        <begin position="754"/>
        <end position="772"/>
    </location>
</feature>
<dbReference type="NCBIfam" id="NF047321">
    <property type="entry name" value="SCO7613_CTERM"/>
    <property type="match status" value="1"/>
</dbReference>
<organism evidence="3 4">
    <name type="scientific">Streptomyces phaeochromogenes</name>
    <dbReference type="NCBI Taxonomy" id="1923"/>
    <lineage>
        <taxon>Bacteria</taxon>
        <taxon>Bacillati</taxon>
        <taxon>Actinomycetota</taxon>
        <taxon>Actinomycetes</taxon>
        <taxon>Kitasatosporales</taxon>
        <taxon>Streptomycetaceae</taxon>
        <taxon>Streptomyces</taxon>
        <taxon>Streptomyces phaeochromogenes group</taxon>
    </lineage>
</organism>
<evidence type="ECO:0000313" key="3">
    <source>
        <dbReference type="EMBL" id="WSD19155.1"/>
    </source>
</evidence>
<feature type="transmembrane region" description="Helical" evidence="2">
    <location>
        <begin position="678"/>
        <end position="696"/>
    </location>
</feature>
<evidence type="ECO:0000256" key="1">
    <source>
        <dbReference type="SAM" id="MobiDB-lite"/>
    </source>
</evidence>
<feature type="transmembrane region" description="Helical" evidence="2">
    <location>
        <begin position="605"/>
        <end position="624"/>
    </location>
</feature>
<accession>A0ABZ1HKL8</accession>
<name>A0ABZ1HKL8_STRPH</name>
<feature type="transmembrane region" description="Helical" evidence="2">
    <location>
        <begin position="779"/>
        <end position="800"/>
    </location>
</feature>
<feature type="transmembrane region" description="Helical" evidence="2">
    <location>
        <begin position="153"/>
        <end position="172"/>
    </location>
</feature>
<evidence type="ECO:0000313" key="4">
    <source>
        <dbReference type="Proteomes" id="UP001340816"/>
    </source>
</evidence>
<feature type="transmembrane region" description="Helical" evidence="2">
    <location>
        <begin position="285"/>
        <end position="305"/>
    </location>
</feature>
<feature type="transmembrane region" description="Helical" evidence="2">
    <location>
        <begin position="317"/>
        <end position="337"/>
    </location>
</feature>
<feature type="transmembrane region" description="Helical" evidence="2">
    <location>
        <begin position="528"/>
        <end position="546"/>
    </location>
</feature>
<feature type="region of interest" description="Disordered" evidence="1">
    <location>
        <begin position="500"/>
        <end position="525"/>
    </location>
</feature>